<dbReference type="RefSeq" id="WP_290255422.1">
    <property type="nucleotide sequence ID" value="NZ_JAUGQQ010000013.1"/>
</dbReference>
<dbReference type="PROSITE" id="PS51257">
    <property type="entry name" value="PROKAR_LIPOPROTEIN"/>
    <property type="match status" value="1"/>
</dbReference>
<dbReference type="Proteomes" id="UP001244787">
    <property type="component" value="Unassembled WGS sequence"/>
</dbReference>
<sequence>MRIIKYSLIALALVGCDKNDDDKREPLDGNDWDIVIPTSSNKPGIGNTEGLPIGTPWHPPQGIELVDRPNKPFDSNTELLYGSLNTFYADVNFVNHTEDTLSVEIPSGLIFIFKHEGRTQDGLLTSPLKVKVPPTFSAIIRDTTTIYVGLGCLNYTKAFPWEENQEEDTKDYPIGKDMYKPYVVTTDENLLRLLDIVGDFPNLALTEHYNPQEMFDDNYEVPKWQEIYAIIQNALWQITDGPGLLLKDYRELLEALEPYR</sequence>
<dbReference type="EMBL" id="JAUGQQ010000013">
    <property type="protein sequence ID" value="MDN3725332.1"/>
    <property type="molecule type" value="Genomic_DNA"/>
</dbReference>
<organism evidence="1 2">
    <name type="scientific">Aequorivita aurantiaca</name>
    <dbReference type="NCBI Taxonomy" id="3053356"/>
    <lineage>
        <taxon>Bacteria</taxon>
        <taxon>Pseudomonadati</taxon>
        <taxon>Bacteroidota</taxon>
        <taxon>Flavobacteriia</taxon>
        <taxon>Flavobacteriales</taxon>
        <taxon>Flavobacteriaceae</taxon>
        <taxon>Aequorivita</taxon>
    </lineage>
</organism>
<evidence type="ECO:0000313" key="2">
    <source>
        <dbReference type="Proteomes" id="UP001244787"/>
    </source>
</evidence>
<gene>
    <name evidence="1" type="ORF">QRD02_13170</name>
</gene>
<reference evidence="1 2" key="1">
    <citation type="submission" date="2023-06" db="EMBL/GenBank/DDBJ databases">
        <authorList>
            <person name="Ye Y.-Q."/>
            <person name="Du Z.-J."/>
        </authorList>
    </citation>
    <scope>NUCLEOTIDE SEQUENCE [LARGE SCALE GENOMIC DNA]</scope>
    <source>
        <strain evidence="1 2">SDUM287046</strain>
    </source>
</reference>
<proteinExistence type="predicted"/>
<keyword evidence="2" id="KW-1185">Reference proteome</keyword>
<protein>
    <submittedName>
        <fullName evidence="1">Uncharacterized protein</fullName>
    </submittedName>
</protein>
<accession>A0ABT8DQJ3</accession>
<comment type="caution">
    <text evidence="1">The sequence shown here is derived from an EMBL/GenBank/DDBJ whole genome shotgun (WGS) entry which is preliminary data.</text>
</comment>
<evidence type="ECO:0000313" key="1">
    <source>
        <dbReference type="EMBL" id="MDN3725332.1"/>
    </source>
</evidence>
<name>A0ABT8DQJ3_9FLAO</name>